<comment type="caution">
    <text evidence="1">The sequence shown here is derived from an EMBL/GenBank/DDBJ whole genome shotgun (WGS) entry which is preliminary data.</text>
</comment>
<evidence type="ECO:0000313" key="1">
    <source>
        <dbReference type="EMBL" id="MPN60249.1"/>
    </source>
</evidence>
<dbReference type="EMBL" id="VSSQ01135257">
    <property type="protein sequence ID" value="MPN60249.1"/>
    <property type="molecule type" value="Genomic_DNA"/>
</dbReference>
<organism evidence="1">
    <name type="scientific">bioreactor metagenome</name>
    <dbReference type="NCBI Taxonomy" id="1076179"/>
    <lineage>
        <taxon>unclassified sequences</taxon>
        <taxon>metagenomes</taxon>
        <taxon>ecological metagenomes</taxon>
    </lineage>
</organism>
<name>A0A645JBX2_9ZZZZ</name>
<reference evidence="1" key="1">
    <citation type="submission" date="2019-08" db="EMBL/GenBank/DDBJ databases">
        <authorList>
            <person name="Kucharzyk K."/>
            <person name="Murdoch R.W."/>
            <person name="Higgins S."/>
            <person name="Loffler F."/>
        </authorList>
    </citation>
    <scope>NUCLEOTIDE SEQUENCE</scope>
</reference>
<accession>A0A645JBX2</accession>
<sequence length="79" mass="8657">MDAHAGAYIQKLLYLITAEYIGLADDVARIHQHGGVMFHGFQAVEGLHQRSSPADSAMVCQEQRVVVAAKRGNRIRQPG</sequence>
<proteinExistence type="predicted"/>
<dbReference type="AlphaFoldDB" id="A0A645JBX2"/>
<gene>
    <name evidence="1" type="ORF">SDC9_207975</name>
</gene>
<protein>
    <submittedName>
        <fullName evidence="1">Uncharacterized protein</fullName>
    </submittedName>
</protein>